<comment type="caution">
    <text evidence="2">The sequence shown here is derived from an EMBL/GenBank/DDBJ whole genome shotgun (WGS) entry which is preliminary data.</text>
</comment>
<feature type="region of interest" description="Disordered" evidence="1">
    <location>
        <begin position="1"/>
        <end position="29"/>
    </location>
</feature>
<dbReference type="Proteomes" id="UP001266305">
    <property type="component" value="Unassembled WGS sequence"/>
</dbReference>
<keyword evidence="3" id="KW-1185">Reference proteome</keyword>
<organism evidence="2 3">
    <name type="scientific">Saguinus oedipus</name>
    <name type="common">Cotton-top tamarin</name>
    <name type="synonym">Oedipomidas oedipus</name>
    <dbReference type="NCBI Taxonomy" id="9490"/>
    <lineage>
        <taxon>Eukaryota</taxon>
        <taxon>Metazoa</taxon>
        <taxon>Chordata</taxon>
        <taxon>Craniata</taxon>
        <taxon>Vertebrata</taxon>
        <taxon>Euteleostomi</taxon>
        <taxon>Mammalia</taxon>
        <taxon>Eutheria</taxon>
        <taxon>Euarchontoglires</taxon>
        <taxon>Primates</taxon>
        <taxon>Haplorrhini</taxon>
        <taxon>Platyrrhini</taxon>
        <taxon>Cebidae</taxon>
        <taxon>Callitrichinae</taxon>
        <taxon>Saguinus</taxon>
    </lineage>
</organism>
<gene>
    <name evidence="2" type="ORF">P7K49_011888</name>
</gene>
<name>A0ABQ9VRZ4_SAGOE</name>
<evidence type="ECO:0000256" key="1">
    <source>
        <dbReference type="SAM" id="MobiDB-lite"/>
    </source>
</evidence>
<dbReference type="EMBL" id="JASSZA010000005">
    <property type="protein sequence ID" value="KAK2112141.1"/>
    <property type="molecule type" value="Genomic_DNA"/>
</dbReference>
<reference evidence="2 3" key="1">
    <citation type="submission" date="2023-05" db="EMBL/GenBank/DDBJ databases">
        <title>B98-5 Cell Line De Novo Hybrid Assembly: An Optical Mapping Approach.</title>
        <authorList>
            <person name="Kananen K."/>
            <person name="Auerbach J.A."/>
            <person name="Kautto E."/>
            <person name="Blachly J.S."/>
        </authorList>
    </citation>
    <scope>NUCLEOTIDE SEQUENCE [LARGE SCALE GENOMIC DNA]</scope>
    <source>
        <strain evidence="2">B95-8</strain>
        <tissue evidence="2">Cell line</tissue>
    </source>
</reference>
<feature type="non-terminal residue" evidence="2">
    <location>
        <position position="61"/>
    </location>
</feature>
<evidence type="ECO:0000313" key="3">
    <source>
        <dbReference type="Proteomes" id="UP001266305"/>
    </source>
</evidence>
<sequence length="61" mass="6532">MISGGGSRQHGTGRLNGFWKPAANPLEQRPWPAASPVRFPAMAPMKSFAILDAGALEGRDR</sequence>
<protein>
    <submittedName>
        <fullName evidence="2">Uncharacterized protein</fullName>
    </submittedName>
</protein>
<accession>A0ABQ9VRZ4</accession>
<proteinExistence type="predicted"/>
<evidence type="ECO:0000313" key="2">
    <source>
        <dbReference type="EMBL" id="KAK2112141.1"/>
    </source>
</evidence>